<feature type="domain" description="Multidrug resistance protein MdtA-like beta-barrel" evidence="6">
    <location>
        <begin position="210"/>
        <end position="294"/>
    </location>
</feature>
<feature type="coiled-coil region" evidence="3">
    <location>
        <begin position="99"/>
        <end position="126"/>
    </location>
</feature>
<evidence type="ECO:0000259" key="6">
    <source>
        <dbReference type="Pfam" id="PF25944"/>
    </source>
</evidence>
<dbReference type="PANTHER" id="PTHR30158:SF24">
    <property type="entry name" value="HLYD FAMILY SECRETION PROTEIN"/>
    <property type="match status" value="1"/>
</dbReference>
<dbReference type="PANTHER" id="PTHR30158">
    <property type="entry name" value="ACRA/E-RELATED COMPONENT OF DRUG EFFLUX TRANSPORTER"/>
    <property type="match status" value="1"/>
</dbReference>
<keyword evidence="3" id="KW-0175">Coiled coil</keyword>
<dbReference type="Pfam" id="PF25944">
    <property type="entry name" value="Beta-barrel_RND"/>
    <property type="match status" value="1"/>
</dbReference>
<name>A0A3D9Z1Y7_9HYPH</name>
<dbReference type="InterPro" id="IPR058626">
    <property type="entry name" value="MdtA-like_b-barrel"/>
</dbReference>
<sequence>MALLLILAVGSSRFFLLDDRAGAQAATGPSLPQVIVSDPLERQVDKKLTFLGQFSAVDRVELRAQVGGILTGIYFKDGAIVRKGDLLFTIDTEPYAIKLAQAQAQLKSANAQLVLADQELARAQALATRSFGTVESVDQRTSDRQGAVAAIDAAKAAVRDAQFDFDHCRITAPFTGRIGTHLVSIGNLVAGSRAATSPTTLLATLVSLDPIHLDFDMSESDYETFSRYRAQAGGALGNRIELALNDDDHFSREGVLDFVDNELDHSSGTIHARATIQDPKFDLTPGAFARVRVAASPPGPVLMLPDAAVLPDQSSYVVLTVSADGTVVPKAVQVGDLRGGLRVISSGLSPDTKVIIDGLLYAAPGSKVSPKNGTIRYSSTSQDAD</sequence>
<dbReference type="GO" id="GO:0005886">
    <property type="term" value="C:plasma membrane"/>
    <property type="evidence" value="ECO:0007669"/>
    <property type="project" value="TreeGrafter"/>
</dbReference>
<evidence type="ECO:0000259" key="4">
    <source>
        <dbReference type="Pfam" id="PF25876"/>
    </source>
</evidence>
<evidence type="ECO:0000256" key="2">
    <source>
        <dbReference type="ARBA" id="ARBA00009477"/>
    </source>
</evidence>
<dbReference type="GO" id="GO:0046677">
    <property type="term" value="P:response to antibiotic"/>
    <property type="evidence" value="ECO:0007669"/>
    <property type="project" value="TreeGrafter"/>
</dbReference>
<dbReference type="InterPro" id="IPR058625">
    <property type="entry name" value="MdtA-like_BSH"/>
</dbReference>
<evidence type="ECO:0000259" key="7">
    <source>
        <dbReference type="Pfam" id="PF25967"/>
    </source>
</evidence>
<dbReference type="InterPro" id="IPR006143">
    <property type="entry name" value="RND_pump_MFP"/>
</dbReference>
<dbReference type="GO" id="GO:0022857">
    <property type="term" value="F:transmembrane transporter activity"/>
    <property type="evidence" value="ECO:0007669"/>
    <property type="project" value="InterPro"/>
</dbReference>
<feature type="domain" description="Multidrug resistance protein MdtA-like C-terminal permuted SH3" evidence="7">
    <location>
        <begin position="301"/>
        <end position="359"/>
    </location>
</feature>
<dbReference type="Gene3D" id="2.40.30.170">
    <property type="match status" value="1"/>
</dbReference>
<dbReference type="Pfam" id="PF25876">
    <property type="entry name" value="HH_MFP_RND"/>
    <property type="match status" value="1"/>
</dbReference>
<comment type="similarity">
    <text evidence="2">Belongs to the membrane fusion protein (MFP) (TC 8.A.1) family.</text>
</comment>
<dbReference type="NCBIfam" id="TIGR01730">
    <property type="entry name" value="RND_mfp"/>
    <property type="match status" value="1"/>
</dbReference>
<dbReference type="AlphaFoldDB" id="A0A3D9Z1Y7"/>
<dbReference type="Gene3D" id="1.10.287.470">
    <property type="entry name" value="Helix hairpin bin"/>
    <property type="match status" value="1"/>
</dbReference>
<dbReference type="SUPFAM" id="SSF111369">
    <property type="entry name" value="HlyD-like secretion proteins"/>
    <property type="match status" value="1"/>
</dbReference>
<evidence type="ECO:0000259" key="5">
    <source>
        <dbReference type="Pfam" id="PF25917"/>
    </source>
</evidence>
<dbReference type="InterPro" id="IPR058627">
    <property type="entry name" value="MdtA-like_C"/>
</dbReference>
<dbReference type="EMBL" id="QUMO01000001">
    <property type="protein sequence ID" value="REF89081.1"/>
    <property type="molecule type" value="Genomic_DNA"/>
</dbReference>
<accession>A0A3D9Z1Y7</accession>
<dbReference type="Gene3D" id="2.40.50.100">
    <property type="match status" value="1"/>
</dbReference>
<evidence type="ECO:0000313" key="9">
    <source>
        <dbReference type="Proteomes" id="UP000256900"/>
    </source>
</evidence>
<dbReference type="Proteomes" id="UP000256900">
    <property type="component" value="Unassembled WGS sequence"/>
</dbReference>
<proteinExistence type="inferred from homology"/>
<evidence type="ECO:0000256" key="3">
    <source>
        <dbReference type="SAM" id="Coils"/>
    </source>
</evidence>
<protein>
    <submittedName>
        <fullName evidence="8">RND family efflux transporter MFP subunit</fullName>
    </submittedName>
</protein>
<dbReference type="Pfam" id="PF25967">
    <property type="entry name" value="RND-MFP_C"/>
    <property type="match status" value="1"/>
</dbReference>
<keyword evidence="9" id="KW-1185">Reference proteome</keyword>
<comment type="subcellular location">
    <subcellularLocation>
        <location evidence="1">Cell envelope</location>
    </subcellularLocation>
</comment>
<evidence type="ECO:0000256" key="1">
    <source>
        <dbReference type="ARBA" id="ARBA00004196"/>
    </source>
</evidence>
<dbReference type="Gene3D" id="2.40.420.20">
    <property type="match status" value="1"/>
</dbReference>
<feature type="domain" description="Multidrug resistance protein MdtA-like alpha-helical hairpin" evidence="4">
    <location>
        <begin position="99"/>
        <end position="166"/>
    </location>
</feature>
<feature type="domain" description="Multidrug resistance protein MdtA-like barrel-sandwich hybrid" evidence="5">
    <location>
        <begin position="59"/>
        <end position="194"/>
    </location>
</feature>
<reference evidence="8 9" key="1">
    <citation type="submission" date="2018-08" db="EMBL/GenBank/DDBJ databases">
        <title>Genomic Encyclopedia of Type Strains, Phase IV (KMG-IV): sequencing the most valuable type-strain genomes for metagenomic binning, comparative biology and taxonomic classification.</title>
        <authorList>
            <person name="Goeker M."/>
        </authorList>
    </citation>
    <scope>NUCLEOTIDE SEQUENCE [LARGE SCALE GENOMIC DNA]</scope>
    <source>
        <strain evidence="8 9">BW863</strain>
    </source>
</reference>
<dbReference type="InterPro" id="IPR058624">
    <property type="entry name" value="MdtA-like_HH"/>
</dbReference>
<dbReference type="Pfam" id="PF25917">
    <property type="entry name" value="BSH_RND"/>
    <property type="match status" value="1"/>
</dbReference>
<organism evidence="8 9">
    <name type="scientific">Methylovirgula ligni</name>
    <dbReference type="NCBI Taxonomy" id="569860"/>
    <lineage>
        <taxon>Bacteria</taxon>
        <taxon>Pseudomonadati</taxon>
        <taxon>Pseudomonadota</taxon>
        <taxon>Alphaproteobacteria</taxon>
        <taxon>Hyphomicrobiales</taxon>
        <taxon>Beijerinckiaceae</taxon>
        <taxon>Methylovirgula</taxon>
    </lineage>
</organism>
<evidence type="ECO:0000313" key="8">
    <source>
        <dbReference type="EMBL" id="REF89081.1"/>
    </source>
</evidence>
<comment type="caution">
    <text evidence="8">The sequence shown here is derived from an EMBL/GenBank/DDBJ whole genome shotgun (WGS) entry which is preliminary data.</text>
</comment>
<dbReference type="GO" id="GO:0030313">
    <property type="term" value="C:cell envelope"/>
    <property type="evidence" value="ECO:0007669"/>
    <property type="project" value="UniProtKB-SubCell"/>
</dbReference>
<gene>
    <name evidence="8" type="ORF">DES32_0295</name>
</gene>